<accession>A0A803GCI9</accession>
<dbReference type="CDD" id="cd01335">
    <property type="entry name" value="Radical_SAM"/>
    <property type="match status" value="1"/>
</dbReference>
<dbReference type="UniPathway" id="UPA00538">
    <property type="reaction ID" value="UER00593"/>
</dbReference>
<dbReference type="AlphaFoldDB" id="A0A803GCI9"/>
<dbReference type="GO" id="GO:0051539">
    <property type="term" value="F:4 iron, 4 sulfur cluster binding"/>
    <property type="evidence" value="ECO:0007669"/>
    <property type="project" value="UniProtKB-UniRule"/>
</dbReference>
<gene>
    <name evidence="9 11" type="primary">lipA</name>
    <name evidence="11" type="ORF">ERCIPICE3303_347</name>
</gene>
<dbReference type="SFLD" id="SFLDG01058">
    <property type="entry name" value="lipoyl_synthase_like"/>
    <property type="match status" value="1"/>
</dbReference>
<dbReference type="PANTHER" id="PTHR10949:SF0">
    <property type="entry name" value="LIPOYL SYNTHASE, MITOCHONDRIAL"/>
    <property type="match status" value="1"/>
</dbReference>
<keyword evidence="4 9" id="KW-0949">S-adenosyl-L-methionine</keyword>
<dbReference type="HAMAP" id="MF_00206">
    <property type="entry name" value="Lipoyl_synth"/>
    <property type="match status" value="1"/>
</dbReference>
<feature type="binding site" evidence="9">
    <location>
        <position position="79"/>
    </location>
    <ligand>
        <name>[4Fe-4S] cluster</name>
        <dbReference type="ChEBI" id="CHEBI:49883"/>
        <label>1</label>
    </ligand>
</feature>
<evidence type="ECO:0000313" key="12">
    <source>
        <dbReference type="Proteomes" id="UP000294289"/>
    </source>
</evidence>
<dbReference type="InterPro" id="IPR013785">
    <property type="entry name" value="Aldolase_TIM"/>
</dbReference>
<protein>
    <recommendedName>
        <fullName evidence="9">Lipoyl synthase</fullName>
        <ecNumber evidence="9">2.8.1.8</ecNumber>
    </recommendedName>
    <alternativeName>
        <fullName evidence="9">Lip-syn</fullName>
        <shortName evidence="9">LS</shortName>
    </alternativeName>
    <alternativeName>
        <fullName evidence="9">Lipoate synthase</fullName>
    </alternativeName>
    <alternativeName>
        <fullName evidence="9">Lipoic acid synthase</fullName>
    </alternativeName>
    <alternativeName>
        <fullName evidence="9">Sulfur insertion protein LipA</fullName>
    </alternativeName>
</protein>
<feature type="binding site" evidence="9">
    <location>
        <position position="308"/>
    </location>
    <ligand>
        <name>[4Fe-4S] cluster</name>
        <dbReference type="ChEBI" id="CHEBI:49883"/>
        <label>1</label>
    </ligand>
</feature>
<dbReference type="PIRSF" id="PIRSF005963">
    <property type="entry name" value="Lipoyl_synth"/>
    <property type="match status" value="1"/>
</dbReference>
<comment type="function">
    <text evidence="9">Catalyzes the radical-mediated insertion of two sulfur atoms into the C-6 and C-8 positions of the octanoyl moiety bound to the lipoyl domains of lipoate-dependent enzymes, thereby converting the octanoylated domains into lipoylated derivatives.</text>
</comment>
<organism evidence="11 12">
    <name type="scientific">Candidatus Erwinia haradaeae</name>
    <dbReference type="NCBI Taxonomy" id="1922217"/>
    <lineage>
        <taxon>Bacteria</taxon>
        <taxon>Pseudomonadati</taxon>
        <taxon>Pseudomonadota</taxon>
        <taxon>Gammaproteobacteria</taxon>
        <taxon>Enterobacterales</taxon>
        <taxon>Erwiniaceae</taxon>
        <taxon>Erwinia</taxon>
    </lineage>
</organism>
<keyword evidence="5 9" id="KW-0479">Metal-binding</keyword>
<dbReference type="InterPro" id="IPR058240">
    <property type="entry name" value="rSAM_sf"/>
</dbReference>
<keyword evidence="6 9" id="KW-0408">Iron</keyword>
<evidence type="ECO:0000259" key="10">
    <source>
        <dbReference type="PROSITE" id="PS51918"/>
    </source>
</evidence>
<dbReference type="FunFam" id="3.20.20.70:FF:000040">
    <property type="entry name" value="Lipoyl synthase"/>
    <property type="match status" value="1"/>
</dbReference>
<evidence type="ECO:0000256" key="5">
    <source>
        <dbReference type="ARBA" id="ARBA00022723"/>
    </source>
</evidence>
<keyword evidence="2 9" id="KW-0963">Cytoplasm</keyword>
<dbReference type="GO" id="GO:0009249">
    <property type="term" value="P:protein lipoylation"/>
    <property type="evidence" value="ECO:0007669"/>
    <property type="project" value="UniProtKB-UniRule"/>
</dbReference>
<dbReference type="GO" id="GO:0016992">
    <property type="term" value="F:lipoate synthase activity"/>
    <property type="evidence" value="ECO:0007669"/>
    <property type="project" value="UniProtKB-UniRule"/>
</dbReference>
<evidence type="ECO:0000256" key="7">
    <source>
        <dbReference type="ARBA" id="ARBA00023014"/>
    </source>
</evidence>
<dbReference type="NCBIfam" id="TIGR00510">
    <property type="entry name" value="lipA"/>
    <property type="match status" value="1"/>
</dbReference>
<feature type="binding site" evidence="9">
    <location>
        <position position="68"/>
    </location>
    <ligand>
        <name>[4Fe-4S] cluster</name>
        <dbReference type="ChEBI" id="CHEBI:49883"/>
        <label>1</label>
    </ligand>
</feature>
<comment type="pathway">
    <text evidence="9">Protein modification; protein lipoylation via endogenous pathway; protein N(6)-(lipoyl)lysine from octanoyl-[acyl-carrier-protein]: step 2/2.</text>
</comment>
<feature type="binding site" evidence="9">
    <location>
        <position position="73"/>
    </location>
    <ligand>
        <name>[4Fe-4S] cluster</name>
        <dbReference type="ChEBI" id="CHEBI:49883"/>
        <label>1</label>
    </ligand>
</feature>
<dbReference type="NCBIfam" id="NF004019">
    <property type="entry name" value="PRK05481.1"/>
    <property type="match status" value="1"/>
</dbReference>
<keyword evidence="7 9" id="KW-0411">Iron-sulfur</keyword>
<evidence type="ECO:0000256" key="8">
    <source>
        <dbReference type="ARBA" id="ARBA00047326"/>
    </source>
</evidence>
<evidence type="ECO:0000256" key="4">
    <source>
        <dbReference type="ARBA" id="ARBA00022691"/>
    </source>
</evidence>
<dbReference type="InterPro" id="IPR006638">
    <property type="entry name" value="Elp3/MiaA/NifB-like_rSAM"/>
</dbReference>
<keyword evidence="3 9" id="KW-0808">Transferase</keyword>
<dbReference type="PANTHER" id="PTHR10949">
    <property type="entry name" value="LIPOYL SYNTHASE"/>
    <property type="match status" value="1"/>
</dbReference>
<dbReference type="NCBIfam" id="NF009544">
    <property type="entry name" value="PRK12928.1"/>
    <property type="match status" value="1"/>
</dbReference>
<dbReference type="EC" id="2.8.1.8" evidence="9"/>
<evidence type="ECO:0000256" key="1">
    <source>
        <dbReference type="ARBA" id="ARBA00022485"/>
    </source>
</evidence>
<dbReference type="GO" id="GO:0046872">
    <property type="term" value="F:metal ion binding"/>
    <property type="evidence" value="ECO:0007669"/>
    <property type="project" value="UniProtKB-KW"/>
</dbReference>
<feature type="binding site" evidence="9">
    <location>
        <position position="98"/>
    </location>
    <ligand>
        <name>[4Fe-4S] cluster</name>
        <dbReference type="ChEBI" id="CHEBI:49883"/>
        <label>2</label>
        <note>4Fe-4S-S-AdoMet</note>
    </ligand>
</feature>
<dbReference type="InterPro" id="IPR003698">
    <property type="entry name" value="Lipoyl_synth"/>
</dbReference>
<proteinExistence type="inferred from homology"/>
<evidence type="ECO:0000256" key="3">
    <source>
        <dbReference type="ARBA" id="ARBA00022679"/>
    </source>
</evidence>
<dbReference type="SFLD" id="SFLDS00029">
    <property type="entry name" value="Radical_SAM"/>
    <property type="match status" value="1"/>
</dbReference>
<name>A0A803GCI9_9GAMM</name>
<dbReference type="Proteomes" id="UP000294289">
    <property type="component" value="Chromosome"/>
</dbReference>
<dbReference type="PROSITE" id="PS51918">
    <property type="entry name" value="RADICAL_SAM"/>
    <property type="match status" value="1"/>
</dbReference>
<evidence type="ECO:0000313" key="11">
    <source>
        <dbReference type="EMBL" id="VFP88114.1"/>
    </source>
</evidence>
<comment type="similarity">
    <text evidence="9">Belongs to the radical SAM superfamily. Lipoyl synthase family.</text>
</comment>
<comment type="subcellular location">
    <subcellularLocation>
        <location evidence="9">Cytoplasm</location>
    </subcellularLocation>
</comment>
<comment type="cofactor">
    <cofactor evidence="9">
        <name>[4Fe-4S] cluster</name>
        <dbReference type="ChEBI" id="CHEBI:49883"/>
    </cofactor>
    <text evidence="9">Binds 2 [4Fe-4S] clusters per subunit. One cluster is coordinated with 3 cysteines and an exchangeable S-adenosyl-L-methionine.</text>
</comment>
<dbReference type="InterPro" id="IPR007197">
    <property type="entry name" value="rSAM"/>
</dbReference>
<keyword evidence="1 9" id="KW-0004">4Fe-4S</keyword>
<dbReference type="EMBL" id="LR217737">
    <property type="protein sequence ID" value="VFP88114.1"/>
    <property type="molecule type" value="Genomic_DNA"/>
</dbReference>
<evidence type="ECO:0000256" key="6">
    <source>
        <dbReference type="ARBA" id="ARBA00023004"/>
    </source>
</evidence>
<feature type="binding site" evidence="9">
    <location>
        <position position="101"/>
    </location>
    <ligand>
        <name>[4Fe-4S] cluster</name>
        <dbReference type="ChEBI" id="CHEBI:49883"/>
        <label>2</label>
        <note>4Fe-4S-S-AdoMet</note>
    </ligand>
</feature>
<reference evidence="11 12" key="1">
    <citation type="submission" date="2019-02" db="EMBL/GenBank/DDBJ databases">
        <authorList>
            <person name="Manzano-Marin A."/>
            <person name="Manzano-Marin A."/>
        </authorList>
    </citation>
    <scope>NUCLEOTIDE SEQUENCE [LARGE SCALE GENOMIC DNA]</scope>
    <source>
        <strain evidence="11 12">ErCipiceae</strain>
    </source>
</reference>
<evidence type="ECO:0000256" key="2">
    <source>
        <dbReference type="ARBA" id="ARBA00022490"/>
    </source>
</evidence>
<comment type="catalytic activity">
    <reaction evidence="8 9">
        <text>[[Fe-S] cluster scaffold protein carrying a second [4Fe-4S](2+) cluster] + N(6)-octanoyl-L-lysyl-[protein] + 2 oxidized [2Fe-2S]-[ferredoxin] + 2 S-adenosyl-L-methionine + 4 H(+) = [[Fe-S] cluster scaffold protein] + N(6)-[(R)-dihydrolipoyl]-L-lysyl-[protein] + 4 Fe(3+) + 2 hydrogen sulfide + 2 5'-deoxyadenosine + 2 L-methionine + 2 reduced [2Fe-2S]-[ferredoxin]</text>
        <dbReference type="Rhea" id="RHEA:16585"/>
        <dbReference type="Rhea" id="RHEA-COMP:9928"/>
        <dbReference type="Rhea" id="RHEA-COMP:10000"/>
        <dbReference type="Rhea" id="RHEA-COMP:10001"/>
        <dbReference type="Rhea" id="RHEA-COMP:10475"/>
        <dbReference type="Rhea" id="RHEA-COMP:14568"/>
        <dbReference type="Rhea" id="RHEA-COMP:14569"/>
        <dbReference type="ChEBI" id="CHEBI:15378"/>
        <dbReference type="ChEBI" id="CHEBI:17319"/>
        <dbReference type="ChEBI" id="CHEBI:29034"/>
        <dbReference type="ChEBI" id="CHEBI:29919"/>
        <dbReference type="ChEBI" id="CHEBI:33722"/>
        <dbReference type="ChEBI" id="CHEBI:33737"/>
        <dbReference type="ChEBI" id="CHEBI:33738"/>
        <dbReference type="ChEBI" id="CHEBI:57844"/>
        <dbReference type="ChEBI" id="CHEBI:59789"/>
        <dbReference type="ChEBI" id="CHEBI:78809"/>
        <dbReference type="ChEBI" id="CHEBI:83100"/>
        <dbReference type="EC" id="2.8.1.8"/>
    </reaction>
</comment>
<dbReference type="SMART" id="SM00729">
    <property type="entry name" value="Elp3"/>
    <property type="match status" value="1"/>
</dbReference>
<evidence type="ECO:0000256" key="9">
    <source>
        <dbReference type="HAMAP-Rule" id="MF_00206"/>
    </source>
</evidence>
<dbReference type="GO" id="GO:0005737">
    <property type="term" value="C:cytoplasm"/>
    <property type="evidence" value="ECO:0007669"/>
    <property type="project" value="UniProtKB-SubCell"/>
</dbReference>
<sequence>MILIHTIESPMKNSDQETITNDKDHNGIINSTGLLHKPEWIRIKFYSDTSKIKRIKSIIRKQNLYSVCEEAACPNLSECFHHGTATFMILGSICTRRCPFCNVGKGRPSVIDCNEPNNLAQTIHKLSLRYVVITSVDRDDLHDGGAQHFSNCIRAIRDKNPSIKIEILVPDFRGSAEKALNILTATPPDIFNHNIENVPRMYHTVRPGANYNSSLKLLENFKKANPDVPTKSGLILGLGETNTELFEVMSHLRQHGVTMLTIGQYLQPSHRHLSVQRYVSPDEFKKIKNIAIKMGFTHAACGPFVRSSYHADMQEQGLEVK</sequence>
<feature type="domain" description="Radical SAM core" evidence="10">
    <location>
        <begin position="80"/>
        <end position="297"/>
    </location>
</feature>
<dbReference type="OrthoDB" id="9787898at2"/>
<dbReference type="RefSeq" id="WP_157991008.1">
    <property type="nucleotide sequence ID" value="NZ_LR217737.1"/>
</dbReference>
<dbReference type="SUPFAM" id="SSF102114">
    <property type="entry name" value="Radical SAM enzymes"/>
    <property type="match status" value="1"/>
</dbReference>
<dbReference type="Pfam" id="PF04055">
    <property type="entry name" value="Radical_SAM"/>
    <property type="match status" value="1"/>
</dbReference>
<dbReference type="Gene3D" id="3.20.20.70">
    <property type="entry name" value="Aldolase class I"/>
    <property type="match status" value="1"/>
</dbReference>
<feature type="binding site" evidence="9">
    <location>
        <position position="94"/>
    </location>
    <ligand>
        <name>[4Fe-4S] cluster</name>
        <dbReference type="ChEBI" id="CHEBI:49883"/>
        <label>2</label>
        <note>4Fe-4S-S-AdoMet</note>
    </ligand>
</feature>
<dbReference type="SFLD" id="SFLDF00271">
    <property type="entry name" value="lipoyl_synthase"/>
    <property type="match status" value="1"/>
</dbReference>